<accession>A0ABZ0L5R0</accession>
<dbReference type="InterPro" id="IPR051328">
    <property type="entry name" value="T7SS_ABC-Transporter"/>
</dbReference>
<dbReference type="Gene3D" id="1.10.287.950">
    <property type="entry name" value="Methyl-accepting chemotaxis protein"/>
    <property type="match status" value="2"/>
</dbReference>
<dbReference type="InterPro" id="IPR017501">
    <property type="entry name" value="Phage_infect_YhgE_C"/>
</dbReference>
<feature type="domain" description="ABC-2 type transporter transmembrane" evidence="6">
    <location>
        <begin position="482"/>
        <end position="714"/>
    </location>
</feature>
<dbReference type="SUPFAM" id="SSF58104">
    <property type="entry name" value="Methyl-accepting chemotaxis protein (MCP) signaling domain"/>
    <property type="match status" value="1"/>
</dbReference>
<dbReference type="InterPro" id="IPR013525">
    <property type="entry name" value="ABC2_TM"/>
</dbReference>
<proteinExistence type="predicted"/>
<evidence type="ECO:0000259" key="6">
    <source>
        <dbReference type="Pfam" id="PF12698"/>
    </source>
</evidence>
<protein>
    <submittedName>
        <fullName evidence="7">YhgE/Pip domain-containing protein</fullName>
    </submittedName>
</protein>
<keyword evidence="2 5" id="KW-0812">Transmembrane</keyword>
<feature type="transmembrane region" description="Helical" evidence="5">
    <location>
        <begin position="642"/>
        <end position="661"/>
    </location>
</feature>
<evidence type="ECO:0000256" key="4">
    <source>
        <dbReference type="ARBA" id="ARBA00023136"/>
    </source>
</evidence>
<dbReference type="PANTHER" id="PTHR43077:SF5">
    <property type="entry name" value="PHAGE INFECTION PROTEIN"/>
    <property type="match status" value="1"/>
</dbReference>
<evidence type="ECO:0000313" key="8">
    <source>
        <dbReference type="Proteomes" id="UP001303902"/>
    </source>
</evidence>
<keyword evidence="8" id="KW-1185">Reference proteome</keyword>
<dbReference type="PANTHER" id="PTHR43077">
    <property type="entry name" value="TRANSPORT PERMEASE YVFS-RELATED"/>
    <property type="match status" value="1"/>
</dbReference>
<feature type="domain" description="ABC-2 type transporter transmembrane" evidence="6">
    <location>
        <begin position="24"/>
        <end position="159"/>
    </location>
</feature>
<feature type="transmembrane region" description="Helical" evidence="5">
    <location>
        <begin position="20"/>
        <end position="42"/>
    </location>
</feature>
<evidence type="ECO:0000256" key="2">
    <source>
        <dbReference type="ARBA" id="ARBA00022692"/>
    </source>
</evidence>
<dbReference type="Proteomes" id="UP001303902">
    <property type="component" value="Chromosome"/>
</dbReference>
<evidence type="ECO:0000256" key="1">
    <source>
        <dbReference type="ARBA" id="ARBA00004141"/>
    </source>
</evidence>
<keyword evidence="3 5" id="KW-1133">Transmembrane helix</keyword>
<feature type="transmembrane region" description="Helical" evidence="5">
    <location>
        <begin position="702"/>
        <end position="722"/>
    </location>
</feature>
<gene>
    <name evidence="7" type="ORF">QWT69_01845</name>
</gene>
<dbReference type="RefSeq" id="WP_317968410.1">
    <property type="nucleotide sequence ID" value="NZ_CP129118.1"/>
</dbReference>
<dbReference type="EMBL" id="CP129118">
    <property type="protein sequence ID" value="WOV87886.1"/>
    <property type="molecule type" value="Genomic_DNA"/>
</dbReference>
<comment type="subcellular location">
    <subcellularLocation>
        <location evidence="1">Membrane</location>
        <topology evidence="1">Multi-pass membrane protein</topology>
    </subcellularLocation>
</comment>
<sequence>MKKSMIGAEWKQLLRTRKMLVPMIAILFIPVLYAGMFLWAFWDPYENMDALPVAIVNADKGAELEGKKLSIGEELVDKLVESKNFDFQVVSKTDAEKGLKNQEYYIAIEIPENFSEHATTLLDDDPQKLTITYKPNEGYNFLSGQIGETAMDRIRAEVNEKVASTYAEQLFDSIAAMGDGFGEAADGAGELHDGSSKLADGASDLKGYLETLASSTITLKDGSDKLAKGTSDAAKGAADLNVGIGTLATGAKDLRSGADQASAGASDLMAGITNYTAAVEKLKNSYAQIGQKETEFGQAVGTINEKTGALNGAAQKLTEGSKNVNAGINGLSEQLAPILASLPEEQQAALQGALGQLKQGSAELSGGMQELSSGTAALWEGTAQLKGAAGQLSEGHAQALAGLDQLNATSGQLMGGAEALAQGNGALAQGLAQLSDGASKAQTGSSSLAAGLQELNAGTGTLKDGTGTLASKSKELADGSTTLSDGMNELNEGTLTLQEKLAEAKETAGEVNPTDKTYEMAAAPVAVNKEEINHVPNYGTGFAPYFLSLGLFVGALLLSIVFPLVEPAIRPTGAFSWMASKVSVLTIVGIIQALVAVGVIKYGLGMETASMPRFILTAIITSFTFIALVQMLVSIFGDPGRFMAILILILQLTTSAGTFPLELIPEPLQIFNVLLPMTYSVQAFKAAISTGDFAQLWANNGVLIGFIVACLAITFGYFALVFKKRYSGLPAETTVEA</sequence>
<keyword evidence="4 5" id="KW-0472">Membrane</keyword>
<dbReference type="NCBIfam" id="TIGR03062">
    <property type="entry name" value="pip_yhgE_Cterm"/>
    <property type="match status" value="1"/>
</dbReference>
<feature type="transmembrane region" description="Helical" evidence="5">
    <location>
        <begin position="582"/>
        <end position="602"/>
    </location>
</feature>
<evidence type="ECO:0000256" key="5">
    <source>
        <dbReference type="SAM" id="Phobius"/>
    </source>
</evidence>
<dbReference type="NCBIfam" id="TIGR03057">
    <property type="entry name" value="xxxLxxG_by_4"/>
    <property type="match status" value="5"/>
</dbReference>
<dbReference type="InterPro" id="IPR017500">
    <property type="entry name" value="Phage_infect_YhgE_N"/>
</dbReference>
<feature type="transmembrane region" description="Helical" evidence="5">
    <location>
        <begin position="542"/>
        <end position="562"/>
    </location>
</feature>
<name>A0ABZ0L5R0_9BACL</name>
<evidence type="ECO:0000256" key="3">
    <source>
        <dbReference type="ARBA" id="ARBA00022989"/>
    </source>
</evidence>
<feature type="transmembrane region" description="Helical" evidence="5">
    <location>
        <begin position="614"/>
        <end position="635"/>
    </location>
</feature>
<organism evidence="7 8">
    <name type="scientific">Sporosarcina oncorhynchi</name>
    <dbReference type="NCBI Taxonomy" id="3056444"/>
    <lineage>
        <taxon>Bacteria</taxon>
        <taxon>Bacillati</taxon>
        <taxon>Bacillota</taxon>
        <taxon>Bacilli</taxon>
        <taxon>Bacillales</taxon>
        <taxon>Caryophanaceae</taxon>
        <taxon>Sporosarcina</taxon>
    </lineage>
</organism>
<dbReference type="Pfam" id="PF12698">
    <property type="entry name" value="ABC2_membrane_3"/>
    <property type="match status" value="2"/>
</dbReference>
<evidence type="ECO:0000313" key="7">
    <source>
        <dbReference type="EMBL" id="WOV87886.1"/>
    </source>
</evidence>
<reference evidence="7 8" key="1">
    <citation type="submission" date="2023-06" db="EMBL/GenBank/DDBJ databases">
        <title>Sporosarcina sp. nov., isolated from Korean tranditional fermented seafood 'Jeotgal'.</title>
        <authorList>
            <person name="Yang A.I."/>
            <person name="Shin N.-R."/>
        </authorList>
    </citation>
    <scope>NUCLEOTIDE SEQUENCE [LARGE SCALE GENOMIC DNA]</scope>
    <source>
        <strain evidence="7 8">T2O-4</strain>
    </source>
</reference>
<dbReference type="Gene3D" id="3.40.1710.10">
    <property type="entry name" value="abc type-2 transporter like domain"/>
    <property type="match status" value="1"/>
</dbReference>
<dbReference type="InterPro" id="IPR023908">
    <property type="entry name" value="xxxLxxG_rpt"/>
</dbReference>
<dbReference type="NCBIfam" id="TIGR03061">
    <property type="entry name" value="pip_yhgE_Nterm"/>
    <property type="match status" value="1"/>
</dbReference>